<evidence type="ECO:0000256" key="2">
    <source>
        <dbReference type="SAM" id="MobiDB-lite"/>
    </source>
</evidence>
<dbReference type="Proteomes" id="UP000663828">
    <property type="component" value="Unassembled WGS sequence"/>
</dbReference>
<evidence type="ECO:0008006" key="5">
    <source>
        <dbReference type="Google" id="ProtNLM"/>
    </source>
</evidence>
<dbReference type="PANTHER" id="PTHR35088">
    <property type="entry name" value="COILED-COIL DOMAIN-CONTAINING PROTEIN 178"/>
    <property type="match status" value="1"/>
</dbReference>
<dbReference type="AlphaFoldDB" id="A0A814IYC7"/>
<comment type="caution">
    <text evidence="3">The sequence shown here is derived from an EMBL/GenBank/DDBJ whole genome shotgun (WGS) entry which is preliminary data.</text>
</comment>
<feature type="coiled-coil region" evidence="1">
    <location>
        <begin position="370"/>
        <end position="457"/>
    </location>
</feature>
<gene>
    <name evidence="3" type="ORF">XAT740_LOCUS14742</name>
</gene>
<feature type="coiled-coil region" evidence="1">
    <location>
        <begin position="564"/>
        <end position="609"/>
    </location>
</feature>
<feature type="coiled-coil region" evidence="1">
    <location>
        <begin position="261"/>
        <end position="320"/>
    </location>
</feature>
<dbReference type="PANTHER" id="PTHR35088:SF1">
    <property type="entry name" value="COILED-COIL DOMAIN-CONTAINING PROTEIN 178"/>
    <property type="match status" value="1"/>
</dbReference>
<proteinExistence type="predicted"/>
<evidence type="ECO:0000313" key="4">
    <source>
        <dbReference type="Proteomes" id="UP000663828"/>
    </source>
</evidence>
<protein>
    <recommendedName>
        <fullName evidence="5">Coiled-coil domain-containing protein 178</fullName>
    </recommendedName>
</protein>
<name>A0A814IYC7_ADIRI</name>
<organism evidence="3 4">
    <name type="scientific">Adineta ricciae</name>
    <name type="common">Rotifer</name>
    <dbReference type="NCBI Taxonomy" id="249248"/>
    <lineage>
        <taxon>Eukaryota</taxon>
        <taxon>Metazoa</taxon>
        <taxon>Spiralia</taxon>
        <taxon>Gnathifera</taxon>
        <taxon>Rotifera</taxon>
        <taxon>Eurotatoria</taxon>
        <taxon>Bdelloidea</taxon>
        <taxon>Adinetida</taxon>
        <taxon>Adinetidae</taxon>
        <taxon>Adineta</taxon>
    </lineage>
</organism>
<dbReference type="InterPro" id="IPR038826">
    <property type="entry name" value="CCDC178"/>
</dbReference>
<accession>A0A814IYC7</accession>
<feature type="region of interest" description="Disordered" evidence="2">
    <location>
        <begin position="1"/>
        <end position="21"/>
    </location>
</feature>
<feature type="compositionally biased region" description="Polar residues" evidence="2">
    <location>
        <begin position="7"/>
        <end position="16"/>
    </location>
</feature>
<keyword evidence="1" id="KW-0175">Coiled coil</keyword>
<evidence type="ECO:0000256" key="1">
    <source>
        <dbReference type="SAM" id="Coils"/>
    </source>
</evidence>
<keyword evidence="4" id="KW-1185">Reference proteome</keyword>
<evidence type="ECO:0000313" key="3">
    <source>
        <dbReference type="EMBL" id="CAF1030860.1"/>
    </source>
</evidence>
<reference evidence="3" key="1">
    <citation type="submission" date="2021-02" db="EMBL/GenBank/DDBJ databases">
        <authorList>
            <person name="Nowell W R."/>
        </authorList>
    </citation>
    <scope>NUCLEOTIDE SEQUENCE</scope>
</reference>
<sequence length="857" mass="99472">MVDTETMVFSSASSDSGLGGVENIRHHHQEQNRSARSFDADDIELPANWPDYDFQRKKSCLFSRVFCTCVTKAINHLELVQNAIEQKDVSAKRGTTSKREVRFSQVQLSMNALEIVGQGGHVAHEHPHHDILEDEVIDEVLLLLARLDRERLRLIHLCEHEQFVRAKLKESIDSWRLKRLRDLPLAVQREHDACITDISELQWHITYNARLAEKMFAKVDLSRIWHQQLDIEVSNIRQTTDLIVEKVRTESIEIKRISDALRETEHELMLSRAKNADVQEKAARANQRASLERGEMRNELEKTQKILQTMTNKLHAAQDLHKTYLKTIADSKQTVKKNERTYKEEVAKRDAARAEIANCKLKLSLLATDRENIQFEIQRLTANSERARSEEQAREDERKKELAILEENALKRESKLEKILKKSKEKIVLIDEYERQLAKINEQIDRHQKTLERHEKQRTRDAEMLRTVTENLHRALYTNESITSDMRRETETLQKEEDGLRTLMESLRRQIDDEGTMIGMIDEHLATDQRELDSINDAEAIRAEHAGRIETDLQGKYDVLSACVANLEAEDVKMKENLQSLKEIFDEINEKYLKEKSQLEQSRAVINEKHESTSTTANDLGSKLEHILTRSAYMKKHIQEMSESRGAMEVLTAKIRVEIQAAESELVDVKYNLSLAEAGEREVVRVLHQCVQRQTSMNTLNKHLFQERSNYQSEKQTAIENALTLNAELAGSYRDVLYTYYEIKSLLMGKLEQRLDAVARVKDRRQLIELQTRLHDALNLYLGIKNEFVGQHLGQLNRESHHNGLKLIQIQETVQSAIEEITQFLSDQVDFETIHQEAMLKVHRDELKEKQNKQVPA</sequence>
<dbReference type="EMBL" id="CAJNOR010000892">
    <property type="protein sequence ID" value="CAF1030860.1"/>
    <property type="molecule type" value="Genomic_DNA"/>
</dbReference>